<reference evidence="5" key="1">
    <citation type="submission" date="2015-01" db="EMBL/GenBank/DDBJ databases">
        <authorList>
            <person name="Aksoy S."/>
            <person name="Warren W."/>
            <person name="Wilson R.K."/>
        </authorList>
    </citation>
    <scope>NUCLEOTIDE SEQUENCE [LARGE SCALE GENOMIC DNA]</scope>
    <source>
        <strain evidence="5">IAEA</strain>
    </source>
</reference>
<dbReference type="AlphaFoldDB" id="A0A1B0BSW9"/>
<feature type="transmembrane region" description="Helical" evidence="2">
    <location>
        <begin position="148"/>
        <end position="168"/>
    </location>
</feature>
<keyword evidence="2" id="KW-1133">Transmembrane helix</keyword>
<feature type="signal peptide" evidence="3">
    <location>
        <begin position="1"/>
        <end position="20"/>
    </location>
</feature>
<evidence type="ECO:0000256" key="1">
    <source>
        <dbReference type="SAM" id="MobiDB-lite"/>
    </source>
</evidence>
<feature type="region of interest" description="Disordered" evidence="1">
    <location>
        <begin position="432"/>
        <end position="460"/>
    </location>
</feature>
<sequence length="507" mass="58380">MSNIAYVLVFVLCFWRNSWCFEQLEQFSLCSTGKRLENDQLLINDSLIAHDSLTREPYINFMYDLKEPITYIEISANNNIYARVELNYDDTLIKGLITNIQPHNGNNNKLMPLEMIVQIFGFNVTVAESFNSNGVLKNNTTYMLEKLIALYIAMSNIAYVLVFVLCFWRNSWCFEQLEQFSLCSTGKRLENDQLLINDSLIAHDSLTREPYINFMYDLKEPITYIEISANNNIYARVELNYDDTLIKGLITNIQPHNGNNNKLMPLEMIVQIFGFNVTVAESFNSNGDYLLYENYQTSTEKTDQLSTHSVIFYYIDKNYITQVKFIIIDHFIENKLNGSAYKPPIVEYSHLSPTTLKAIITDRQTTSLFVQMLLYGYRPKDLPVDYVTFLPNAEKLKIYNSNNIDGDDERGIATEGPMSSMKRLKLFMNAENERQQQEQREQEQQYGLRQTSNGLVPTNDSPAEGNMKVLCWKPAEDKAATTTSHSLLVLNLIVIAITGTFMQLLFG</sequence>
<feature type="compositionally biased region" description="Polar residues" evidence="1">
    <location>
        <begin position="447"/>
        <end position="460"/>
    </location>
</feature>
<dbReference type="EMBL" id="JXJN01019894">
    <property type="status" value="NOT_ANNOTATED_CDS"/>
    <property type="molecule type" value="Genomic_DNA"/>
</dbReference>
<keyword evidence="2" id="KW-0812">Transmembrane</keyword>
<evidence type="ECO:0000256" key="2">
    <source>
        <dbReference type="SAM" id="Phobius"/>
    </source>
</evidence>
<protein>
    <submittedName>
        <fullName evidence="4">Uncharacterized protein</fullName>
    </submittedName>
</protein>
<evidence type="ECO:0000256" key="3">
    <source>
        <dbReference type="SAM" id="SignalP"/>
    </source>
</evidence>
<dbReference type="Proteomes" id="UP000092460">
    <property type="component" value="Unassembled WGS sequence"/>
</dbReference>
<dbReference type="EnsemblMetazoa" id="GPPI039525-RA">
    <property type="protein sequence ID" value="GPPI039525-PA"/>
    <property type="gene ID" value="GPPI039525"/>
</dbReference>
<feature type="compositionally biased region" description="Basic and acidic residues" evidence="1">
    <location>
        <begin position="432"/>
        <end position="443"/>
    </location>
</feature>
<name>A0A1B0BSW9_9MUSC</name>
<reference evidence="4" key="2">
    <citation type="submission" date="2020-05" db="UniProtKB">
        <authorList>
            <consortium name="EnsemblMetazoa"/>
        </authorList>
    </citation>
    <scope>IDENTIFICATION</scope>
    <source>
        <strain evidence="4">IAEA</strain>
    </source>
</reference>
<feature type="transmembrane region" description="Helical" evidence="2">
    <location>
        <begin position="487"/>
        <end position="506"/>
    </location>
</feature>
<keyword evidence="2" id="KW-0472">Membrane</keyword>
<evidence type="ECO:0000313" key="4">
    <source>
        <dbReference type="EnsemblMetazoa" id="GPPI039525-PA"/>
    </source>
</evidence>
<keyword evidence="5" id="KW-1185">Reference proteome</keyword>
<keyword evidence="3" id="KW-0732">Signal</keyword>
<dbReference type="VEuPathDB" id="VectorBase:GPPI039525"/>
<evidence type="ECO:0000313" key="5">
    <source>
        <dbReference type="Proteomes" id="UP000092460"/>
    </source>
</evidence>
<organism evidence="4 5">
    <name type="scientific">Glossina palpalis gambiensis</name>
    <dbReference type="NCBI Taxonomy" id="67801"/>
    <lineage>
        <taxon>Eukaryota</taxon>
        <taxon>Metazoa</taxon>
        <taxon>Ecdysozoa</taxon>
        <taxon>Arthropoda</taxon>
        <taxon>Hexapoda</taxon>
        <taxon>Insecta</taxon>
        <taxon>Pterygota</taxon>
        <taxon>Neoptera</taxon>
        <taxon>Endopterygota</taxon>
        <taxon>Diptera</taxon>
        <taxon>Brachycera</taxon>
        <taxon>Muscomorpha</taxon>
        <taxon>Hippoboscoidea</taxon>
        <taxon>Glossinidae</taxon>
        <taxon>Glossina</taxon>
    </lineage>
</organism>
<accession>A0A1B0BSW9</accession>
<feature type="chain" id="PRO_5008405123" evidence="3">
    <location>
        <begin position="21"/>
        <end position="507"/>
    </location>
</feature>
<proteinExistence type="predicted"/>